<name>R9BFA1_9GAMM</name>
<comment type="caution">
    <text evidence="1">The sequence shown here is derived from an EMBL/GenBank/DDBJ whole genome shotgun (WGS) entry which is preliminary data.</text>
</comment>
<keyword evidence="2" id="KW-1185">Reference proteome</keyword>
<proteinExistence type="predicted"/>
<evidence type="ECO:0000313" key="1">
    <source>
        <dbReference type="EMBL" id="EOR11091.1"/>
    </source>
</evidence>
<dbReference type="Proteomes" id="UP000016201">
    <property type="component" value="Unassembled WGS sequence"/>
</dbReference>
<reference evidence="1 2" key="1">
    <citation type="submission" date="2013-03" db="EMBL/GenBank/DDBJ databases">
        <title>The Genome Sequence of Acinetobacter tandoii CIP 107469.</title>
        <authorList>
            <consortium name="The Broad Institute Genome Sequencing Platform"/>
            <consortium name="The Broad Institute Genome Sequencing Center for Infectious Disease"/>
            <person name="Cerqueira G."/>
            <person name="Feldgarden M."/>
            <person name="Courvalin P."/>
            <person name="Perichon B."/>
            <person name="Grillot-Courvalin C."/>
            <person name="Clermont D."/>
            <person name="Rocha E."/>
            <person name="Yoon E.-J."/>
            <person name="Nemec A."/>
            <person name="Walker B."/>
            <person name="Young S.K."/>
            <person name="Zeng Q."/>
            <person name="Gargeya S."/>
            <person name="Fitzgerald M."/>
            <person name="Haas B."/>
            <person name="Abouelleil A."/>
            <person name="Alvarado L."/>
            <person name="Arachchi H.M."/>
            <person name="Berlin A.M."/>
            <person name="Chapman S.B."/>
            <person name="Dewar J."/>
            <person name="Goldberg J."/>
            <person name="Griggs A."/>
            <person name="Gujja S."/>
            <person name="Hansen M."/>
            <person name="Howarth C."/>
            <person name="Imamovic A."/>
            <person name="Larimer J."/>
            <person name="McCowan C."/>
            <person name="Murphy C."/>
            <person name="Neiman D."/>
            <person name="Pearson M."/>
            <person name="Priest M."/>
            <person name="Roberts A."/>
            <person name="Saif S."/>
            <person name="Shea T."/>
            <person name="Sisk P."/>
            <person name="Sykes S."/>
            <person name="Wortman J."/>
            <person name="Nusbaum C."/>
            <person name="Birren B."/>
        </authorList>
    </citation>
    <scope>NUCLEOTIDE SEQUENCE [LARGE SCALE GENOMIC DNA]</scope>
    <source>
        <strain evidence="1 2">CIP 107469</strain>
    </source>
</reference>
<protein>
    <submittedName>
        <fullName evidence="1">Uncharacterized protein</fullName>
    </submittedName>
</protein>
<sequence>MSRILGAVQISICNSAFKSIHFSIILCRLSRLWSIFNLVKNTLTDPSKLSNLGLHDIQRIYPINFFRFSVIKCDLNFRNSSNFSWFSAITWNNTIALHFEMLCMQH</sequence>
<accession>R9BFA1</accession>
<gene>
    <name evidence="1" type="ORF">I593_00314</name>
</gene>
<organism evidence="1 2">
    <name type="scientific">Acinetobacter tandoii DSM 14970 = CIP 107469</name>
    <dbReference type="NCBI Taxonomy" id="1120927"/>
    <lineage>
        <taxon>Bacteria</taxon>
        <taxon>Pseudomonadati</taxon>
        <taxon>Pseudomonadota</taxon>
        <taxon>Gammaproteobacteria</taxon>
        <taxon>Moraxellales</taxon>
        <taxon>Moraxellaceae</taxon>
        <taxon>Acinetobacter</taxon>
    </lineage>
</organism>
<dbReference type="EMBL" id="AQFM01000009">
    <property type="protein sequence ID" value="EOR11091.1"/>
    <property type="molecule type" value="Genomic_DNA"/>
</dbReference>
<dbReference type="AlphaFoldDB" id="R9BFA1"/>
<evidence type="ECO:0000313" key="2">
    <source>
        <dbReference type="Proteomes" id="UP000016201"/>
    </source>
</evidence>